<accession>A0ABX0KZX9</accession>
<keyword evidence="6" id="KW-0238">DNA-binding</keyword>
<evidence type="ECO:0000256" key="12">
    <source>
        <dbReference type="PROSITE-ProRule" id="PRU00560"/>
    </source>
</evidence>
<dbReference type="RefSeq" id="WP_166450885.1">
    <property type="nucleotide sequence ID" value="NZ_JAAOMA010000004.1"/>
</dbReference>
<dbReference type="InterPro" id="IPR013986">
    <property type="entry name" value="DExx_box_DNA_helicase_dom_sf"/>
</dbReference>
<comment type="catalytic activity">
    <reaction evidence="11">
        <text>ATP + H2O = ADP + phosphate + H(+)</text>
        <dbReference type="Rhea" id="RHEA:13065"/>
        <dbReference type="ChEBI" id="CHEBI:15377"/>
        <dbReference type="ChEBI" id="CHEBI:15378"/>
        <dbReference type="ChEBI" id="CHEBI:30616"/>
        <dbReference type="ChEBI" id="CHEBI:43474"/>
        <dbReference type="ChEBI" id="CHEBI:456216"/>
        <dbReference type="EC" id="5.6.2.4"/>
    </reaction>
</comment>
<protein>
    <recommendedName>
        <fullName evidence="9">DNA 3'-5' helicase</fullName>
        <ecNumber evidence="9">5.6.2.4</ecNumber>
    </recommendedName>
    <alternativeName>
        <fullName evidence="10">DNA 3'-5' helicase II</fullName>
    </alternativeName>
</protein>
<organism evidence="15 16">
    <name type="scientific">Chromobacterium fluminis</name>
    <dbReference type="NCBI Taxonomy" id="3044269"/>
    <lineage>
        <taxon>Bacteria</taxon>
        <taxon>Pseudomonadati</taxon>
        <taxon>Pseudomonadota</taxon>
        <taxon>Betaproteobacteria</taxon>
        <taxon>Neisseriales</taxon>
        <taxon>Chromobacteriaceae</taxon>
        <taxon>Chromobacterium</taxon>
    </lineage>
</organism>
<dbReference type="SUPFAM" id="SSF52540">
    <property type="entry name" value="P-loop containing nucleoside triphosphate hydrolases"/>
    <property type="match status" value="1"/>
</dbReference>
<gene>
    <name evidence="15" type="ORF">HA052_04070</name>
</gene>
<dbReference type="PANTHER" id="PTHR11070:SF2">
    <property type="entry name" value="ATP-DEPENDENT DNA HELICASE SRS2"/>
    <property type="match status" value="1"/>
</dbReference>
<keyword evidence="16" id="KW-1185">Reference proteome</keyword>
<dbReference type="Gene3D" id="1.10.486.10">
    <property type="entry name" value="PCRA, domain 4"/>
    <property type="match status" value="1"/>
</dbReference>
<dbReference type="GO" id="GO:0004386">
    <property type="term" value="F:helicase activity"/>
    <property type="evidence" value="ECO:0007669"/>
    <property type="project" value="UniProtKB-KW"/>
</dbReference>
<evidence type="ECO:0000256" key="6">
    <source>
        <dbReference type="ARBA" id="ARBA00023125"/>
    </source>
</evidence>
<evidence type="ECO:0000313" key="15">
    <source>
        <dbReference type="EMBL" id="NHR04366.1"/>
    </source>
</evidence>
<feature type="domain" description="UvrD-like helicase C-terminal" evidence="14">
    <location>
        <begin position="288"/>
        <end position="566"/>
    </location>
</feature>
<dbReference type="EC" id="5.6.2.4" evidence="9"/>
<reference evidence="15 16" key="1">
    <citation type="submission" date="2020-03" db="EMBL/GenBank/DDBJ databases">
        <title>Draft genome sequence of environmentally isolated cultures.</title>
        <authorList>
            <person name="Wilson H.S."/>
            <person name="De Leon M.E."/>
        </authorList>
    </citation>
    <scope>NUCLEOTIDE SEQUENCE [LARGE SCALE GENOMIC DNA]</scope>
    <source>
        <strain evidence="15 16">HSC-31F16</strain>
    </source>
</reference>
<dbReference type="Pfam" id="PF00580">
    <property type="entry name" value="UvrD-helicase"/>
    <property type="match status" value="1"/>
</dbReference>
<dbReference type="PANTHER" id="PTHR11070">
    <property type="entry name" value="UVRD / RECB / PCRA DNA HELICASE FAMILY MEMBER"/>
    <property type="match status" value="1"/>
</dbReference>
<name>A0ABX0KZX9_9NEIS</name>
<comment type="caution">
    <text evidence="15">The sequence shown here is derived from an EMBL/GenBank/DDBJ whole genome shotgun (WGS) entry which is preliminary data.</text>
</comment>
<sequence length="713" mass="80820">MRRPTTEQAAVVRHDGKHALVVAVAGSGKTETMVQRIVHMLKKGTDPRRLLILMFNKSAQLDFTKRLKFACAEAATPVPKVRTFHAFGLSLCNALVEKGLIEPAELITDNRIFSIAREILEQVNTELSPDDQFDTGHDVILEFIDAINMVKETMVLADGKPFPMSKRWEMAFSAYEKRRLDTNQRFRTFTDMLYDPVMAILAHPDIARFVANHYDKIIVDEFQDVNELQVRLLYHVAGHRASIMAVGDEDQCIYTFRGARPDYMTELFEQTFPETTRYTLSVTFRYGHTLALMANHIIRYNKQRHPKYCLSAREADTNVSLLRASDSGCAVVNAVKEWQSSGRKLKECAVLVHDYSHGITSETALMREGIPYQVIGSEPFFDRKEVLALRAAMVMVTNGWHEIEDPKRKTKLLDGFLTVPPLFVKRYQIESQIKRLVAHDGDIGDAMMDVLSQFKGNRTGYRVKRIDTAIDHVRSSCRTPKERPAAQFLLDCIDRLDLYSAFSRAGEEHTASEKVHLLKEVVEFAKRHGGSVQEFSKYLDDMSLEFSREKSTVDQVLITSIHRSKGLQWPHVLLPELVDAKFPGETEDLEGERRLFYVAITRAQDRLTLVMPNDGKVADWLKNRKPGHPHIHEIVAARFIYESNLGACRAAAEAIVQKLPLTGIQIFGTEPSPENVGLMKSYENGMAELLPSLYAGQPDLMVTTGDTVQEVDF</sequence>
<dbReference type="Gene3D" id="1.10.10.160">
    <property type="match status" value="1"/>
</dbReference>
<evidence type="ECO:0000256" key="4">
    <source>
        <dbReference type="ARBA" id="ARBA00022806"/>
    </source>
</evidence>
<evidence type="ECO:0000256" key="10">
    <source>
        <dbReference type="ARBA" id="ARBA00034923"/>
    </source>
</evidence>
<proteinExistence type="inferred from homology"/>
<keyword evidence="7" id="KW-0413">Isomerase</keyword>
<evidence type="ECO:0000259" key="13">
    <source>
        <dbReference type="PROSITE" id="PS51198"/>
    </source>
</evidence>
<keyword evidence="4 12" id="KW-0347">Helicase</keyword>
<dbReference type="CDD" id="cd17932">
    <property type="entry name" value="DEXQc_UvrD"/>
    <property type="match status" value="1"/>
</dbReference>
<evidence type="ECO:0000256" key="11">
    <source>
        <dbReference type="ARBA" id="ARBA00048988"/>
    </source>
</evidence>
<feature type="domain" description="UvrD-like helicase ATP-binding" evidence="13">
    <location>
        <begin position="2"/>
        <end position="287"/>
    </location>
</feature>
<evidence type="ECO:0000259" key="14">
    <source>
        <dbReference type="PROSITE" id="PS51217"/>
    </source>
</evidence>
<dbReference type="PROSITE" id="PS51198">
    <property type="entry name" value="UVRD_HELICASE_ATP_BIND"/>
    <property type="match status" value="1"/>
</dbReference>
<evidence type="ECO:0000256" key="8">
    <source>
        <dbReference type="ARBA" id="ARBA00034617"/>
    </source>
</evidence>
<comment type="similarity">
    <text evidence="1">Belongs to the helicase family. UvrD subfamily.</text>
</comment>
<dbReference type="InterPro" id="IPR027417">
    <property type="entry name" value="P-loop_NTPase"/>
</dbReference>
<dbReference type="InterPro" id="IPR000212">
    <property type="entry name" value="DNA_helicase_UvrD/REP"/>
</dbReference>
<dbReference type="Gene3D" id="3.40.50.300">
    <property type="entry name" value="P-loop containing nucleotide triphosphate hydrolases"/>
    <property type="match status" value="2"/>
</dbReference>
<dbReference type="Pfam" id="PF13361">
    <property type="entry name" value="UvrD_C"/>
    <property type="match status" value="1"/>
</dbReference>
<evidence type="ECO:0000256" key="5">
    <source>
        <dbReference type="ARBA" id="ARBA00022840"/>
    </source>
</evidence>
<evidence type="ECO:0000256" key="3">
    <source>
        <dbReference type="ARBA" id="ARBA00022801"/>
    </source>
</evidence>
<evidence type="ECO:0000256" key="7">
    <source>
        <dbReference type="ARBA" id="ARBA00023235"/>
    </source>
</evidence>
<evidence type="ECO:0000313" key="16">
    <source>
        <dbReference type="Proteomes" id="UP001515641"/>
    </source>
</evidence>
<evidence type="ECO:0000256" key="9">
    <source>
        <dbReference type="ARBA" id="ARBA00034808"/>
    </source>
</evidence>
<comment type="catalytic activity">
    <reaction evidence="8">
        <text>Couples ATP hydrolysis with the unwinding of duplex DNA by translocating in the 3'-5' direction.</text>
        <dbReference type="EC" id="5.6.2.4"/>
    </reaction>
</comment>
<keyword evidence="5 12" id="KW-0067">ATP-binding</keyword>
<evidence type="ECO:0000256" key="2">
    <source>
        <dbReference type="ARBA" id="ARBA00022741"/>
    </source>
</evidence>
<dbReference type="Proteomes" id="UP001515641">
    <property type="component" value="Unassembled WGS sequence"/>
</dbReference>
<evidence type="ECO:0000256" key="1">
    <source>
        <dbReference type="ARBA" id="ARBA00009922"/>
    </source>
</evidence>
<dbReference type="InterPro" id="IPR014017">
    <property type="entry name" value="DNA_helicase_UvrD-like_C"/>
</dbReference>
<keyword evidence="2 12" id="KW-0547">Nucleotide-binding</keyword>
<keyword evidence="3 12" id="KW-0378">Hydrolase</keyword>
<dbReference type="PROSITE" id="PS51217">
    <property type="entry name" value="UVRD_HELICASE_CTER"/>
    <property type="match status" value="1"/>
</dbReference>
<dbReference type="EMBL" id="JAAOMA010000004">
    <property type="protein sequence ID" value="NHR04366.1"/>
    <property type="molecule type" value="Genomic_DNA"/>
</dbReference>
<dbReference type="InterPro" id="IPR014016">
    <property type="entry name" value="UvrD-like_ATP-bd"/>
</dbReference>
<feature type="binding site" evidence="12">
    <location>
        <begin position="23"/>
        <end position="30"/>
    </location>
    <ligand>
        <name>ATP</name>
        <dbReference type="ChEBI" id="CHEBI:30616"/>
    </ligand>
</feature>